<dbReference type="RefSeq" id="WP_027271942.1">
    <property type="nucleotide sequence ID" value="NZ_CAAAJE010000029.1"/>
</dbReference>
<comment type="caution">
    <text evidence="1">The sequence shown here is derived from an EMBL/GenBank/DDBJ whole genome shotgun (WGS) entry which is preliminary data.</text>
</comment>
<protein>
    <submittedName>
        <fullName evidence="1">Uncharacterized protein</fullName>
    </submittedName>
</protein>
<organism evidence="1 2">
    <name type="scientific">Legionella sainthelensi</name>
    <dbReference type="NCBI Taxonomy" id="28087"/>
    <lineage>
        <taxon>Bacteria</taxon>
        <taxon>Pseudomonadati</taxon>
        <taxon>Pseudomonadota</taxon>
        <taxon>Gammaproteobacteria</taxon>
        <taxon>Legionellales</taxon>
        <taxon>Legionellaceae</taxon>
        <taxon>Legionella</taxon>
    </lineage>
</organism>
<dbReference type="AlphaFoldDB" id="A0A0W0YN97"/>
<sequence length="319" mass="36895">MILPSYLNSFYQYTEFKQLKRCAELAENTFCSEVVNKDPLNELRGNLLRILGEISQVQANRYGIYSMLSNYALSFFNFHKIKGNLKDISNQELQDIKNTLIAALQGLANDFPILDVDPIDLTPIENDEVCFTSLTGRRYRLVNMVDWIKIRKAFIYPDTNSVMLVHDIEQLKRLCAQQNLSMEPKPSHIIELEQELLNIGFSVNHIEELKVPNLRKNHILVLKMLVTEYQLSHSKAIAELKGLNYEHADALNALYSRGLRGDHLRNLFIDEEEFGPHHTVVLMMLMDDWHYDVEAAVRCISGCDFEEIQKFYSIPAPTR</sequence>
<accession>A0A0W0YN97</accession>
<proteinExistence type="predicted"/>
<reference evidence="1 2" key="1">
    <citation type="submission" date="2015-11" db="EMBL/GenBank/DDBJ databases">
        <title>Genomic analysis of 38 Legionella species identifies large and diverse effector repertoires.</title>
        <authorList>
            <person name="Burstein D."/>
            <person name="Amaro F."/>
            <person name="Zusman T."/>
            <person name="Lifshitz Z."/>
            <person name="Cohen O."/>
            <person name="Gilbert J.A."/>
            <person name="Pupko T."/>
            <person name="Shuman H.A."/>
            <person name="Segal G."/>
        </authorList>
    </citation>
    <scope>NUCLEOTIDE SEQUENCE [LARGE SCALE GENOMIC DNA]</scope>
    <source>
        <strain evidence="1 2">Mt.St.Helens-4</strain>
    </source>
</reference>
<evidence type="ECO:0000313" key="1">
    <source>
        <dbReference type="EMBL" id="KTD58110.1"/>
    </source>
</evidence>
<dbReference type="OrthoDB" id="5652699at2"/>
<gene>
    <name evidence="1" type="ORF">Lsai_1632</name>
</gene>
<dbReference type="EMBL" id="LNYV01000015">
    <property type="protein sequence ID" value="KTD58110.1"/>
    <property type="molecule type" value="Genomic_DNA"/>
</dbReference>
<name>A0A0W0YN97_9GAMM</name>
<dbReference type="PATRIC" id="fig|28087.4.peg.1748"/>
<evidence type="ECO:0000313" key="2">
    <source>
        <dbReference type="Proteomes" id="UP000054621"/>
    </source>
</evidence>
<dbReference type="Proteomes" id="UP000054621">
    <property type="component" value="Unassembled WGS sequence"/>
</dbReference>